<gene>
    <name evidence="2" type="ORF">GSOID_T00004645001</name>
</gene>
<dbReference type="Proteomes" id="UP000001307">
    <property type="component" value="Unassembled WGS sequence"/>
</dbReference>
<sequence length="150" mass="16516">MPSGEEALICFDHLSLSTSCELFDGTKSKKLPFHSSFTHSTGGLGLYQNAFASSIGCYENKHYKAETLSASGWTDLPDHPFDIRSHSLVGLDNGAMLLLGGFAFEVPQSAIWKLLSGAILYILNIKYNINILILSLVVLTSLIEFWLFIL</sequence>
<dbReference type="EMBL" id="FN653177">
    <property type="protein sequence ID" value="CBY13344.1"/>
    <property type="molecule type" value="Genomic_DNA"/>
</dbReference>
<keyword evidence="1" id="KW-1133">Transmembrane helix</keyword>
<keyword evidence="3" id="KW-1185">Reference proteome</keyword>
<dbReference type="InParanoid" id="E4XUE7"/>
<accession>E4XUE7</accession>
<reference evidence="2" key="1">
    <citation type="journal article" date="2010" name="Science">
        <title>Plasticity of animal genome architecture unmasked by rapid evolution of a pelagic tunicate.</title>
        <authorList>
            <person name="Denoeud F."/>
            <person name="Henriet S."/>
            <person name="Mungpakdee S."/>
            <person name="Aury J.M."/>
            <person name="Da Silva C."/>
            <person name="Brinkmann H."/>
            <person name="Mikhaleva J."/>
            <person name="Olsen L.C."/>
            <person name="Jubin C."/>
            <person name="Canestro C."/>
            <person name="Bouquet J.M."/>
            <person name="Danks G."/>
            <person name="Poulain J."/>
            <person name="Campsteijn C."/>
            <person name="Adamski M."/>
            <person name="Cross I."/>
            <person name="Yadetie F."/>
            <person name="Muffato M."/>
            <person name="Louis A."/>
            <person name="Butcher S."/>
            <person name="Tsagkogeorga G."/>
            <person name="Konrad A."/>
            <person name="Singh S."/>
            <person name="Jensen M.F."/>
            <person name="Cong E.H."/>
            <person name="Eikeseth-Otteraa H."/>
            <person name="Noel B."/>
            <person name="Anthouard V."/>
            <person name="Porcel B.M."/>
            <person name="Kachouri-Lafond R."/>
            <person name="Nishino A."/>
            <person name="Ugolini M."/>
            <person name="Chourrout P."/>
            <person name="Nishida H."/>
            <person name="Aasland R."/>
            <person name="Huzurbazar S."/>
            <person name="Westhof E."/>
            <person name="Delsuc F."/>
            <person name="Lehrach H."/>
            <person name="Reinhardt R."/>
            <person name="Weissenbach J."/>
            <person name="Roy S.W."/>
            <person name="Artiguenave F."/>
            <person name="Postlethwait J.H."/>
            <person name="Manak J.R."/>
            <person name="Thompson E.M."/>
            <person name="Jaillon O."/>
            <person name="Du Pasquier L."/>
            <person name="Boudinot P."/>
            <person name="Liberles D.A."/>
            <person name="Volff J.N."/>
            <person name="Philippe H."/>
            <person name="Lenhard B."/>
            <person name="Roest Crollius H."/>
            <person name="Wincker P."/>
            <person name="Chourrout D."/>
        </authorList>
    </citation>
    <scope>NUCLEOTIDE SEQUENCE [LARGE SCALE GENOMIC DNA]</scope>
</reference>
<evidence type="ECO:0000313" key="2">
    <source>
        <dbReference type="EMBL" id="CBY13344.1"/>
    </source>
</evidence>
<protein>
    <submittedName>
        <fullName evidence="2">Uncharacterized protein</fullName>
    </submittedName>
</protein>
<feature type="transmembrane region" description="Helical" evidence="1">
    <location>
        <begin position="127"/>
        <end position="149"/>
    </location>
</feature>
<keyword evidence="1" id="KW-0472">Membrane</keyword>
<proteinExistence type="predicted"/>
<keyword evidence="1" id="KW-0812">Transmembrane</keyword>
<organism evidence="2">
    <name type="scientific">Oikopleura dioica</name>
    <name type="common">Tunicate</name>
    <dbReference type="NCBI Taxonomy" id="34765"/>
    <lineage>
        <taxon>Eukaryota</taxon>
        <taxon>Metazoa</taxon>
        <taxon>Chordata</taxon>
        <taxon>Tunicata</taxon>
        <taxon>Appendicularia</taxon>
        <taxon>Copelata</taxon>
        <taxon>Oikopleuridae</taxon>
        <taxon>Oikopleura</taxon>
    </lineage>
</organism>
<name>E4XUE7_OIKDI</name>
<dbReference type="AlphaFoldDB" id="E4XUE7"/>
<evidence type="ECO:0000313" key="3">
    <source>
        <dbReference type="Proteomes" id="UP000001307"/>
    </source>
</evidence>
<evidence type="ECO:0000256" key="1">
    <source>
        <dbReference type="SAM" id="Phobius"/>
    </source>
</evidence>